<dbReference type="STRING" id="571298.SAMN04488026_11161"/>
<reference evidence="3 4" key="1">
    <citation type="submission" date="2016-10" db="EMBL/GenBank/DDBJ databases">
        <authorList>
            <person name="de Groot N.N."/>
        </authorList>
    </citation>
    <scope>NUCLEOTIDE SEQUENCE [LARGE SCALE GENOMIC DNA]</scope>
    <source>
        <strain evidence="3 4">DSM 25294</strain>
    </source>
</reference>
<evidence type="ECO:0000259" key="2">
    <source>
        <dbReference type="Pfam" id="PF11638"/>
    </source>
</evidence>
<proteinExistence type="predicted"/>
<evidence type="ECO:0000313" key="3">
    <source>
        <dbReference type="EMBL" id="SDL79632.1"/>
    </source>
</evidence>
<dbReference type="Pfam" id="PF11638">
    <property type="entry name" value="DnaA_N"/>
    <property type="match status" value="1"/>
</dbReference>
<dbReference type="Gene3D" id="3.30.300.180">
    <property type="match status" value="1"/>
</dbReference>
<dbReference type="EMBL" id="FNEK01000116">
    <property type="protein sequence ID" value="SDL79632.1"/>
    <property type="molecule type" value="Genomic_DNA"/>
</dbReference>
<name>A0A1G9MZC4_9RHOB</name>
<evidence type="ECO:0000313" key="4">
    <source>
        <dbReference type="Proteomes" id="UP000199382"/>
    </source>
</evidence>
<dbReference type="Proteomes" id="UP000199382">
    <property type="component" value="Unassembled WGS sequence"/>
</dbReference>
<dbReference type="InterPro" id="IPR024633">
    <property type="entry name" value="DnaA_N_dom"/>
</dbReference>
<dbReference type="InterPro" id="IPR038454">
    <property type="entry name" value="DnaA_N_sf"/>
</dbReference>
<accession>A0A1G9MZC4</accession>
<dbReference type="AlphaFoldDB" id="A0A1G9MZC4"/>
<keyword evidence="4" id="KW-1185">Reference proteome</keyword>
<evidence type="ECO:0000256" key="1">
    <source>
        <dbReference type="SAM" id="MobiDB-lite"/>
    </source>
</evidence>
<feature type="region of interest" description="Disordered" evidence="1">
    <location>
        <begin position="1"/>
        <end position="21"/>
    </location>
</feature>
<organism evidence="3 4">
    <name type="scientific">Aliiruegeria lutimaris</name>
    <dbReference type="NCBI Taxonomy" id="571298"/>
    <lineage>
        <taxon>Bacteria</taxon>
        <taxon>Pseudomonadati</taxon>
        <taxon>Pseudomonadota</taxon>
        <taxon>Alphaproteobacteria</taxon>
        <taxon>Rhodobacterales</taxon>
        <taxon>Roseobacteraceae</taxon>
        <taxon>Aliiruegeria</taxon>
    </lineage>
</organism>
<sequence length="99" mass="10673">MPAAGKVLPFPGNATATPPDLSSGDEWALASGLLFSMNPSLHASWLAPLKREKRVGDRLLLHAPTRFHATYVQTHLLDQILAALHRVDDSVGLVTVMHG</sequence>
<gene>
    <name evidence="3" type="ORF">SAMN04488026_11161</name>
</gene>
<feature type="domain" description="DnaA N-terminal" evidence="2">
    <location>
        <begin position="37"/>
        <end position="84"/>
    </location>
</feature>
<protein>
    <submittedName>
        <fullName evidence="3">DnaA N-terminal domain-containing protein</fullName>
    </submittedName>
</protein>